<evidence type="ECO:0000256" key="11">
    <source>
        <dbReference type="ARBA" id="ARBA00022839"/>
    </source>
</evidence>
<keyword evidence="4" id="KW-0808">Transferase</keyword>
<evidence type="ECO:0000256" key="1">
    <source>
        <dbReference type="ARBA" id="ARBA00001936"/>
    </source>
</evidence>
<dbReference type="InterPro" id="IPR016059">
    <property type="entry name" value="DNA_ligase_ATP-dep_CS"/>
</dbReference>
<dbReference type="Proteomes" id="UP000256305">
    <property type="component" value="Unassembled WGS sequence"/>
</dbReference>
<evidence type="ECO:0000256" key="13">
    <source>
        <dbReference type="ARBA" id="ARBA00022932"/>
    </source>
</evidence>
<keyword evidence="5" id="KW-0548">Nucleotidyltransferase</keyword>
<name>A0A3E0JAS8_9BACI</name>
<keyword evidence="9" id="KW-0227">DNA damage</keyword>
<evidence type="ECO:0000256" key="4">
    <source>
        <dbReference type="ARBA" id="ARBA00022679"/>
    </source>
</evidence>
<evidence type="ECO:0000259" key="24">
    <source>
        <dbReference type="Pfam" id="PF01068"/>
    </source>
</evidence>
<proteinExistence type="inferred from homology"/>
<dbReference type="InterPro" id="IPR014145">
    <property type="entry name" value="LigD_pol_dom"/>
</dbReference>
<sequence length="630" mass="73099">MHSPRSRVKRAIPRSPHALNKSLETESSTTGRIYVRKLNGKEMVEMKPMLLTGTTELPEGDEWVYEVKYDGFRAILEARAEGVKLWSRNGKDMSERFPEIVQVDIPKNLLPFTLDGELVILNTPYQANFEALQKRGRMRNKAKIQASSIRRPATFMAFDKIEKSTIPLLKRKENMTKLLGKLKHPQIRSIDVYEDIEEILTIAELHLAEGIIAKMKNSKYQPGDRGRQWLKWKQWRTASGFLQKYDSDNGYYDVGFYKDDDPLPLGKFKHGLTDDESETLRTFFKEHGTKKKGTWRLEPGACVDVHCLSAKEGELREPLFHQFRFDLSPEDCTESKKQWDLSLFPANFEPTNVDKLLWKGISKQDFLVYIRQLAPHILPFIQEKKLTLIRYPDGIYEESFYQKHFPDHAPDFLKMWTEDWEPFIICDQLLPLLWLANQGALEYHIPFEMAGGQKPDEIVLDLDPKDRSHFSKAIRAAQLLKHLLDELEVQSFVKTSGNKGMQIHIPIREGDLSYEETRKITETLATFLVNEEPDLFTTERLKKKRGDRLYIDYVQHAEGKTIIAPYSTRATETATVATPLHWGEVTEDLRPESFTIHTVPSRIAEFGCPFSMYEEARDHQPIQKLKQLLQ</sequence>
<evidence type="ECO:0000256" key="17">
    <source>
        <dbReference type="ARBA" id="ARBA00023211"/>
    </source>
</evidence>
<dbReference type="GO" id="GO:0003910">
    <property type="term" value="F:DNA ligase (ATP) activity"/>
    <property type="evidence" value="ECO:0007669"/>
    <property type="project" value="UniProtKB-EC"/>
</dbReference>
<dbReference type="Pfam" id="PF21686">
    <property type="entry name" value="LigD_Prim-Pol"/>
    <property type="match status" value="1"/>
</dbReference>
<dbReference type="GO" id="GO:0006310">
    <property type="term" value="P:DNA recombination"/>
    <property type="evidence" value="ECO:0007669"/>
    <property type="project" value="UniProtKB-KW"/>
</dbReference>
<evidence type="ECO:0000256" key="19">
    <source>
        <dbReference type="ARBA" id="ARBA00029943"/>
    </source>
</evidence>
<dbReference type="GO" id="GO:0006281">
    <property type="term" value="P:DNA repair"/>
    <property type="evidence" value="ECO:0007669"/>
    <property type="project" value="UniProtKB-KW"/>
</dbReference>
<accession>A0A3E0JAS8</accession>
<comment type="similarity">
    <text evidence="22">In the N-terminal section; belongs to the LigD polymerase family.</text>
</comment>
<dbReference type="AlphaFoldDB" id="A0A3E0JAS8"/>
<dbReference type="InterPro" id="IPR014146">
    <property type="entry name" value="LigD_ligase_dom"/>
</dbReference>
<evidence type="ECO:0000256" key="23">
    <source>
        <dbReference type="SAM" id="MobiDB-lite"/>
    </source>
</evidence>
<dbReference type="SUPFAM" id="SSF56091">
    <property type="entry name" value="DNA ligase/mRNA capping enzyme, catalytic domain"/>
    <property type="match status" value="1"/>
</dbReference>
<protein>
    <recommendedName>
        <fullName evidence="2">DNA ligase (ATP)</fullName>
        <ecNumber evidence="2">6.5.1.1</ecNumber>
    </recommendedName>
    <alternativeName>
        <fullName evidence="19">NHEJ DNA polymerase</fullName>
    </alternativeName>
</protein>
<evidence type="ECO:0000256" key="15">
    <source>
        <dbReference type="ARBA" id="ARBA00023172"/>
    </source>
</evidence>
<keyword evidence="11" id="KW-0269">Exonuclease</keyword>
<dbReference type="InterPro" id="IPR012340">
    <property type="entry name" value="NA-bd_OB-fold"/>
</dbReference>
<evidence type="ECO:0000256" key="20">
    <source>
        <dbReference type="ARBA" id="ARBA00034003"/>
    </source>
</evidence>
<keyword evidence="7" id="KW-0479">Metal-binding</keyword>
<keyword evidence="10" id="KW-0378">Hydrolase</keyword>
<keyword evidence="6" id="KW-0540">Nuclease</keyword>
<dbReference type="GO" id="GO:0004527">
    <property type="term" value="F:exonuclease activity"/>
    <property type="evidence" value="ECO:0007669"/>
    <property type="project" value="UniProtKB-KW"/>
</dbReference>
<dbReference type="NCBIfam" id="TIGR02776">
    <property type="entry name" value="NHEJ_ligase_prk"/>
    <property type="match status" value="1"/>
</dbReference>
<dbReference type="CDD" id="cd07906">
    <property type="entry name" value="Adenylation_DNA_ligase_LigD_LigC"/>
    <property type="match status" value="1"/>
</dbReference>
<evidence type="ECO:0000256" key="8">
    <source>
        <dbReference type="ARBA" id="ARBA00022741"/>
    </source>
</evidence>
<evidence type="ECO:0000256" key="22">
    <source>
        <dbReference type="ARBA" id="ARBA00049990"/>
    </source>
</evidence>
<dbReference type="InterPro" id="IPR052171">
    <property type="entry name" value="NHEJ_LigD"/>
</dbReference>
<dbReference type="PROSITE" id="PS00697">
    <property type="entry name" value="DNA_LIGASE_A1"/>
    <property type="match status" value="1"/>
</dbReference>
<comment type="similarity">
    <text evidence="21">In the C-terminal section; belongs to the ATP-dependent DNA ligase family.</text>
</comment>
<dbReference type="Gene3D" id="2.40.50.140">
    <property type="entry name" value="Nucleic acid-binding proteins"/>
    <property type="match status" value="1"/>
</dbReference>
<dbReference type="InterPro" id="IPR014143">
    <property type="entry name" value="NHEJ_ligase_prk"/>
</dbReference>
<dbReference type="GO" id="GO:0046872">
    <property type="term" value="F:metal ion binding"/>
    <property type="evidence" value="ECO:0007669"/>
    <property type="project" value="UniProtKB-KW"/>
</dbReference>
<dbReference type="NCBIfam" id="TIGR02778">
    <property type="entry name" value="ligD_pol"/>
    <property type="match status" value="1"/>
</dbReference>
<evidence type="ECO:0000256" key="14">
    <source>
        <dbReference type="ARBA" id="ARBA00023125"/>
    </source>
</evidence>
<evidence type="ECO:0000313" key="27">
    <source>
        <dbReference type="Proteomes" id="UP000256305"/>
    </source>
</evidence>
<feature type="domain" description="ATP-dependent DNA ligase family profile" evidence="24">
    <location>
        <begin position="60"/>
        <end position="233"/>
    </location>
</feature>
<gene>
    <name evidence="26" type="primary">ligD</name>
    <name evidence="26" type="ORF">DYE48_07750</name>
</gene>
<evidence type="ECO:0000256" key="3">
    <source>
        <dbReference type="ARBA" id="ARBA00022598"/>
    </source>
</evidence>
<evidence type="ECO:0000256" key="9">
    <source>
        <dbReference type="ARBA" id="ARBA00022763"/>
    </source>
</evidence>
<evidence type="ECO:0000256" key="12">
    <source>
        <dbReference type="ARBA" id="ARBA00022840"/>
    </source>
</evidence>
<keyword evidence="16" id="KW-0234">DNA repair</keyword>
<dbReference type="Pfam" id="PF01068">
    <property type="entry name" value="DNA_ligase_A_M"/>
    <property type="match status" value="1"/>
</dbReference>
<keyword evidence="18" id="KW-0511">Multifunctional enzyme</keyword>
<feature type="compositionally biased region" description="Basic residues" evidence="23">
    <location>
        <begin position="1"/>
        <end position="12"/>
    </location>
</feature>
<reference evidence="26 27" key="1">
    <citation type="submission" date="2018-08" db="EMBL/GenBank/DDBJ databases">
        <title>Genome sequence of Halobacillus trueperi KCTC 3686.</title>
        <authorList>
            <person name="Cho K.H."/>
            <person name="Kwak M.-J."/>
            <person name="Kim B.-Y."/>
            <person name="Chun J."/>
        </authorList>
    </citation>
    <scope>NUCLEOTIDE SEQUENCE [LARGE SCALE GENOMIC DNA]</scope>
    <source>
        <strain evidence="26 27">KCTC 3686</strain>
    </source>
</reference>
<dbReference type="NCBIfam" id="TIGR02779">
    <property type="entry name" value="NHEJ_ligase_lig"/>
    <property type="match status" value="1"/>
</dbReference>
<evidence type="ECO:0000256" key="7">
    <source>
        <dbReference type="ARBA" id="ARBA00022723"/>
    </source>
</evidence>
<keyword evidence="13" id="KW-0239">DNA-directed DNA polymerase</keyword>
<keyword evidence="17" id="KW-0464">Manganese</keyword>
<organism evidence="26 27">
    <name type="scientific">Halobacillus trueperi</name>
    <dbReference type="NCBI Taxonomy" id="156205"/>
    <lineage>
        <taxon>Bacteria</taxon>
        <taxon>Bacillati</taxon>
        <taxon>Bacillota</taxon>
        <taxon>Bacilli</taxon>
        <taxon>Bacillales</taxon>
        <taxon>Bacillaceae</taxon>
        <taxon>Halobacillus</taxon>
    </lineage>
</organism>
<evidence type="ECO:0000256" key="5">
    <source>
        <dbReference type="ARBA" id="ARBA00022695"/>
    </source>
</evidence>
<keyword evidence="15" id="KW-0233">DNA recombination</keyword>
<keyword evidence="14" id="KW-0238">DNA-binding</keyword>
<dbReference type="EC" id="6.5.1.1" evidence="2"/>
<dbReference type="Gene3D" id="3.90.920.10">
    <property type="entry name" value="DNA primase, PRIM domain"/>
    <property type="match status" value="1"/>
</dbReference>
<comment type="caution">
    <text evidence="26">The sequence shown here is derived from an EMBL/GenBank/DDBJ whole genome shotgun (WGS) entry which is preliminary data.</text>
</comment>
<evidence type="ECO:0000259" key="25">
    <source>
        <dbReference type="Pfam" id="PF21686"/>
    </source>
</evidence>
<dbReference type="InterPro" id="IPR012310">
    <property type="entry name" value="DNA_ligase_ATP-dep_cent"/>
</dbReference>
<dbReference type="Gene3D" id="3.30.470.30">
    <property type="entry name" value="DNA ligase/mRNA capping enzyme"/>
    <property type="match status" value="1"/>
</dbReference>
<dbReference type="GO" id="GO:0003887">
    <property type="term" value="F:DNA-directed DNA polymerase activity"/>
    <property type="evidence" value="ECO:0007669"/>
    <property type="project" value="UniProtKB-KW"/>
</dbReference>
<evidence type="ECO:0000256" key="21">
    <source>
        <dbReference type="ARBA" id="ARBA00049981"/>
    </source>
</evidence>
<evidence type="ECO:0000256" key="2">
    <source>
        <dbReference type="ARBA" id="ARBA00012727"/>
    </source>
</evidence>
<evidence type="ECO:0000256" key="18">
    <source>
        <dbReference type="ARBA" id="ARBA00023268"/>
    </source>
</evidence>
<dbReference type="GO" id="GO:0003677">
    <property type="term" value="F:DNA binding"/>
    <property type="evidence" value="ECO:0007669"/>
    <property type="project" value="UniProtKB-KW"/>
</dbReference>
<keyword evidence="12" id="KW-0067">ATP-binding</keyword>
<dbReference type="SUPFAM" id="SSF50249">
    <property type="entry name" value="Nucleic acid-binding proteins"/>
    <property type="match status" value="1"/>
</dbReference>
<evidence type="ECO:0000313" key="26">
    <source>
        <dbReference type="EMBL" id="REJ09990.1"/>
    </source>
</evidence>
<keyword evidence="27" id="KW-1185">Reference proteome</keyword>
<feature type="domain" description="DNA ligase D polymerase" evidence="25">
    <location>
        <begin position="363"/>
        <end position="610"/>
    </location>
</feature>
<dbReference type="GO" id="GO:0005524">
    <property type="term" value="F:ATP binding"/>
    <property type="evidence" value="ECO:0007669"/>
    <property type="project" value="UniProtKB-KW"/>
</dbReference>
<dbReference type="EMBL" id="QUAE01000004">
    <property type="protein sequence ID" value="REJ09990.1"/>
    <property type="molecule type" value="Genomic_DNA"/>
</dbReference>
<evidence type="ECO:0000256" key="16">
    <source>
        <dbReference type="ARBA" id="ARBA00023204"/>
    </source>
</evidence>
<dbReference type="PANTHER" id="PTHR42705">
    <property type="entry name" value="BIFUNCTIONAL NON-HOMOLOGOUS END JOINING PROTEIN LIGD"/>
    <property type="match status" value="1"/>
</dbReference>
<keyword evidence="8" id="KW-0547">Nucleotide-binding</keyword>
<feature type="region of interest" description="Disordered" evidence="23">
    <location>
        <begin position="1"/>
        <end position="25"/>
    </location>
</feature>
<comment type="cofactor">
    <cofactor evidence="1">
        <name>Mn(2+)</name>
        <dbReference type="ChEBI" id="CHEBI:29035"/>
    </cofactor>
</comment>
<dbReference type="PANTHER" id="PTHR42705:SF2">
    <property type="entry name" value="BIFUNCTIONAL NON-HOMOLOGOUS END JOINING PROTEIN LIGD"/>
    <property type="match status" value="1"/>
</dbReference>
<keyword evidence="3 26" id="KW-0436">Ligase</keyword>
<comment type="catalytic activity">
    <reaction evidence="20">
        <text>ATP + (deoxyribonucleotide)n-3'-hydroxyl + 5'-phospho-(deoxyribonucleotide)m = (deoxyribonucleotide)n+m + AMP + diphosphate.</text>
        <dbReference type="EC" id="6.5.1.1"/>
    </reaction>
</comment>
<evidence type="ECO:0000256" key="10">
    <source>
        <dbReference type="ARBA" id="ARBA00022801"/>
    </source>
</evidence>
<evidence type="ECO:0000256" key="6">
    <source>
        <dbReference type="ARBA" id="ARBA00022722"/>
    </source>
</evidence>